<dbReference type="GO" id="GO:0031588">
    <property type="term" value="C:nucleotide-activated protein kinase complex"/>
    <property type="evidence" value="ECO:0007669"/>
    <property type="project" value="TreeGrafter"/>
</dbReference>
<accession>A0A420HYH8</accession>
<dbReference type="Proteomes" id="UP000286134">
    <property type="component" value="Unassembled WGS sequence"/>
</dbReference>
<feature type="compositionally biased region" description="Polar residues" evidence="2">
    <location>
        <begin position="466"/>
        <end position="494"/>
    </location>
</feature>
<feature type="region of interest" description="Disordered" evidence="2">
    <location>
        <begin position="253"/>
        <end position="277"/>
    </location>
</feature>
<dbReference type="GO" id="GO:0005737">
    <property type="term" value="C:cytoplasm"/>
    <property type="evidence" value="ECO:0007669"/>
    <property type="project" value="TreeGrafter"/>
</dbReference>
<evidence type="ECO:0000313" key="4">
    <source>
        <dbReference type="EMBL" id="RKF62486.1"/>
    </source>
</evidence>
<feature type="region of interest" description="Disordered" evidence="2">
    <location>
        <begin position="440"/>
        <end position="525"/>
    </location>
</feature>
<gene>
    <name evidence="4" type="ORF">OnM2_033010</name>
</gene>
<name>A0A420HYH8_9PEZI</name>
<dbReference type="SUPFAM" id="SSF81296">
    <property type="entry name" value="E set domains"/>
    <property type="match status" value="1"/>
</dbReference>
<evidence type="ECO:0000259" key="3">
    <source>
        <dbReference type="Pfam" id="PF16561"/>
    </source>
</evidence>
<proteinExistence type="inferred from homology"/>
<dbReference type="PANTHER" id="PTHR10343">
    <property type="entry name" value="5'-AMP-ACTIVATED PROTEIN KINASE , BETA SUBUNIT"/>
    <property type="match status" value="1"/>
</dbReference>
<dbReference type="GO" id="GO:0005634">
    <property type="term" value="C:nucleus"/>
    <property type="evidence" value="ECO:0007669"/>
    <property type="project" value="TreeGrafter"/>
</dbReference>
<dbReference type="OrthoDB" id="5873279at2759"/>
<dbReference type="GO" id="GO:0019901">
    <property type="term" value="F:protein kinase binding"/>
    <property type="evidence" value="ECO:0007669"/>
    <property type="project" value="TreeGrafter"/>
</dbReference>
<sequence>MVPIIRMGSFIFKWYADNIFKVSFCSTVLEHPADEVYVTGSFDDWSKSERLDKANNVFTKEVILPVASDKIYYKFVVDGNWVTDHTAPQENDESGNLNNVLTVDKINFFLPEPVGTMSGVTADSTTISLAGAVPLVKDQKYDSATLPGAFPVSPGVVERNECEFVTKPPSILESPNISTATDEETSSSAVDHSNNVQTKTKEKINVEEVYSISPLPAFPGAVNPISISPGEKLPDYSTLTSNTLVSSVDLNDEKHRQSDQLTSTHPATDPASIPRDVNDVNKKVSSFISETPKDTDTVVILPIQSEVAGSFYSPFIQSVGPQSTTAVLASGVPITSDLKKPFEEVQIIDSQASPESEALESENKQKSASLDQAAIESSDTKILHSPKIESKLPKLSSELFSTTESTPEIIKDPIIEPEQGPEASKIQEAISREKNIEKKLTTVEKLENPIEDSTSSAAPYNPVEPNHTQVTPQCTTIIGEATSTDENNTTSVPTKDTCPCNPSILNQSDGVNNESTANDKSEKKKKRLSIFGKIKAKLISKDKD</sequence>
<evidence type="ECO:0000313" key="5">
    <source>
        <dbReference type="Proteomes" id="UP000286134"/>
    </source>
</evidence>
<dbReference type="InterPro" id="IPR014756">
    <property type="entry name" value="Ig_E-set"/>
</dbReference>
<dbReference type="Pfam" id="PF16561">
    <property type="entry name" value="AMPK1_CBM"/>
    <property type="match status" value="1"/>
</dbReference>
<comment type="caution">
    <text evidence="4">The sequence shown here is derived from an EMBL/GenBank/DDBJ whole genome shotgun (WGS) entry which is preliminary data.</text>
</comment>
<dbReference type="AlphaFoldDB" id="A0A420HYH8"/>
<dbReference type="EMBL" id="MCFK01003316">
    <property type="protein sequence ID" value="RKF62486.1"/>
    <property type="molecule type" value="Genomic_DNA"/>
</dbReference>
<feature type="region of interest" description="Disordered" evidence="2">
    <location>
        <begin position="350"/>
        <end position="382"/>
    </location>
</feature>
<dbReference type="InterPro" id="IPR050827">
    <property type="entry name" value="CRP1_MDG1_kinase"/>
</dbReference>
<evidence type="ECO:0000256" key="1">
    <source>
        <dbReference type="ARBA" id="ARBA00038216"/>
    </source>
</evidence>
<dbReference type="CDD" id="cd02859">
    <property type="entry name" value="E_set_AMPKbeta_like_N"/>
    <property type="match status" value="1"/>
</dbReference>
<organism evidence="4 5">
    <name type="scientific">Erysiphe neolycopersici</name>
    <dbReference type="NCBI Taxonomy" id="212602"/>
    <lineage>
        <taxon>Eukaryota</taxon>
        <taxon>Fungi</taxon>
        <taxon>Dikarya</taxon>
        <taxon>Ascomycota</taxon>
        <taxon>Pezizomycotina</taxon>
        <taxon>Leotiomycetes</taxon>
        <taxon>Erysiphales</taxon>
        <taxon>Erysiphaceae</taxon>
        <taxon>Erysiphe</taxon>
    </lineage>
</organism>
<protein>
    <submittedName>
        <fullName evidence="4">Putative carbohydrate-binding module family 48 protein</fullName>
    </submittedName>
</protein>
<dbReference type="InterPro" id="IPR013783">
    <property type="entry name" value="Ig-like_fold"/>
</dbReference>
<reference evidence="4 5" key="1">
    <citation type="journal article" date="2018" name="BMC Genomics">
        <title>Comparative genome analyses reveal sequence features reflecting distinct modes of host-adaptation between dicot and monocot powdery mildew.</title>
        <authorList>
            <person name="Wu Y."/>
            <person name="Ma X."/>
            <person name="Pan Z."/>
            <person name="Kale S.D."/>
            <person name="Song Y."/>
            <person name="King H."/>
            <person name="Zhang Q."/>
            <person name="Presley C."/>
            <person name="Deng X."/>
            <person name="Wei C.I."/>
            <person name="Xiao S."/>
        </authorList>
    </citation>
    <scope>NUCLEOTIDE SEQUENCE [LARGE SCALE GENOMIC DNA]</scope>
    <source>
        <strain evidence="4">UMSG2</strain>
    </source>
</reference>
<dbReference type="PANTHER" id="PTHR10343:SF81">
    <property type="entry name" value="CRUCIFORM DNA-RECOGNIZING PROTEIN 1-RELATED"/>
    <property type="match status" value="1"/>
</dbReference>
<feature type="region of interest" description="Disordered" evidence="2">
    <location>
        <begin position="169"/>
        <end position="200"/>
    </location>
</feature>
<dbReference type="InterPro" id="IPR032640">
    <property type="entry name" value="AMPK1_CBM"/>
</dbReference>
<keyword evidence="5" id="KW-1185">Reference proteome</keyword>
<evidence type="ECO:0000256" key="2">
    <source>
        <dbReference type="SAM" id="MobiDB-lite"/>
    </source>
</evidence>
<dbReference type="GO" id="GO:0007165">
    <property type="term" value="P:signal transduction"/>
    <property type="evidence" value="ECO:0007669"/>
    <property type="project" value="TreeGrafter"/>
</dbReference>
<feature type="domain" description="AMP-activated protein kinase glycogen-binding" evidence="3">
    <location>
        <begin position="30"/>
        <end position="105"/>
    </location>
</feature>
<dbReference type="STRING" id="212602.A0A420HYH8"/>
<dbReference type="Gene3D" id="2.60.40.10">
    <property type="entry name" value="Immunoglobulins"/>
    <property type="match status" value="1"/>
</dbReference>
<feature type="compositionally biased region" description="Polar residues" evidence="2">
    <location>
        <begin position="503"/>
        <end position="516"/>
    </location>
</feature>
<comment type="similarity">
    <text evidence="1">Belongs to the CRP1/MDG1 family.</text>
</comment>